<accession>A0A0F9E7D6</accession>
<evidence type="ECO:0000313" key="1">
    <source>
        <dbReference type="EMBL" id="KKL69938.1"/>
    </source>
</evidence>
<protein>
    <submittedName>
        <fullName evidence="1">Uncharacterized protein</fullName>
    </submittedName>
</protein>
<reference evidence="1" key="1">
    <citation type="journal article" date="2015" name="Nature">
        <title>Complex archaea that bridge the gap between prokaryotes and eukaryotes.</title>
        <authorList>
            <person name="Spang A."/>
            <person name="Saw J.H."/>
            <person name="Jorgensen S.L."/>
            <person name="Zaremba-Niedzwiedzka K."/>
            <person name="Martijn J."/>
            <person name="Lind A.E."/>
            <person name="van Eijk R."/>
            <person name="Schleper C."/>
            <person name="Guy L."/>
            <person name="Ettema T.J."/>
        </authorList>
    </citation>
    <scope>NUCLEOTIDE SEQUENCE</scope>
</reference>
<organism evidence="1">
    <name type="scientific">marine sediment metagenome</name>
    <dbReference type="NCBI Taxonomy" id="412755"/>
    <lineage>
        <taxon>unclassified sequences</taxon>
        <taxon>metagenomes</taxon>
        <taxon>ecological metagenomes</taxon>
    </lineage>
</organism>
<dbReference type="EMBL" id="LAZR01026051">
    <property type="protein sequence ID" value="KKL69938.1"/>
    <property type="molecule type" value="Genomic_DNA"/>
</dbReference>
<name>A0A0F9E7D6_9ZZZZ</name>
<sequence length="26" mass="2964">IMHLGYCNPKDRAIKAKKYLDLGVSE</sequence>
<proteinExistence type="predicted"/>
<comment type="caution">
    <text evidence="1">The sequence shown here is derived from an EMBL/GenBank/DDBJ whole genome shotgun (WGS) entry which is preliminary data.</text>
</comment>
<gene>
    <name evidence="1" type="ORF">LCGC14_2109940</name>
</gene>
<dbReference type="AlphaFoldDB" id="A0A0F9E7D6"/>
<feature type="non-terminal residue" evidence="1">
    <location>
        <position position="1"/>
    </location>
</feature>